<organism evidence="2 3">
    <name type="scientific">Salegentibacter maritimus</name>
    <dbReference type="NCBI Taxonomy" id="2794347"/>
    <lineage>
        <taxon>Bacteria</taxon>
        <taxon>Pseudomonadati</taxon>
        <taxon>Bacteroidota</taxon>
        <taxon>Flavobacteriia</taxon>
        <taxon>Flavobacteriales</taxon>
        <taxon>Flavobacteriaceae</taxon>
        <taxon>Salegentibacter</taxon>
    </lineage>
</organism>
<dbReference type="EMBL" id="JAEHNY010000004">
    <property type="protein sequence ID" value="MBI6119468.1"/>
    <property type="molecule type" value="Genomic_DNA"/>
</dbReference>
<dbReference type="Pfam" id="PF03625">
    <property type="entry name" value="DUF302"/>
    <property type="match status" value="2"/>
</dbReference>
<dbReference type="InterPro" id="IPR005180">
    <property type="entry name" value="DUF302"/>
</dbReference>
<dbReference type="Proteomes" id="UP000635665">
    <property type="component" value="Unassembled WGS sequence"/>
</dbReference>
<dbReference type="Gene3D" id="3.30.310.70">
    <property type="entry name" value="TT1751-like domain"/>
    <property type="match status" value="2"/>
</dbReference>
<proteinExistence type="predicted"/>
<keyword evidence="3" id="KW-1185">Reference proteome</keyword>
<dbReference type="CDD" id="cd14797">
    <property type="entry name" value="DUF302"/>
    <property type="match status" value="2"/>
</dbReference>
<feature type="domain" description="DUF302" evidence="1">
    <location>
        <begin position="61"/>
        <end position="119"/>
    </location>
</feature>
<evidence type="ECO:0000313" key="2">
    <source>
        <dbReference type="EMBL" id="MBI6119468.1"/>
    </source>
</evidence>
<name>A0ABS0TEM4_9FLAO</name>
<comment type="caution">
    <text evidence="2">The sequence shown here is derived from an EMBL/GenBank/DDBJ whole genome shotgun (WGS) entry which is preliminary data.</text>
</comment>
<dbReference type="SUPFAM" id="SSF103247">
    <property type="entry name" value="TT1751-like"/>
    <property type="match status" value="2"/>
</dbReference>
<sequence length="297" mass="34003">MKFLLKYFFLIFYCGIQLGTAQEKEKDHLMLARSDYSFKETASRLAKTLEQHNTFTFFSKIEHSKEAKKAGLELSENLLLIFGDPKQGSLLMQKDQLAGLELPLKILVYKQDNQTIITYSSTNYLKQRYDLRKNKDLGNLSKTLKSIVSKTAGNRVKSSGKLKLKKHQGIISEISEFNFNATYNRLVTAIKENPDLQIFIELDHFKNAEEINIGLRPTKLIIFGSPKIGTPIMKENSKIALELPIKFLVWRDEAGVVKISYNDPLFLAKRFKLTKNLPQLSAMKNALEELSENVAKY</sequence>
<dbReference type="RefSeq" id="WP_198638122.1">
    <property type="nucleotide sequence ID" value="NZ_JAEHNY010000004.1"/>
</dbReference>
<feature type="domain" description="DUF302" evidence="1">
    <location>
        <begin position="202"/>
        <end position="264"/>
    </location>
</feature>
<evidence type="ECO:0000313" key="3">
    <source>
        <dbReference type="Proteomes" id="UP000635665"/>
    </source>
</evidence>
<evidence type="ECO:0000259" key="1">
    <source>
        <dbReference type="Pfam" id="PF03625"/>
    </source>
</evidence>
<gene>
    <name evidence="2" type="ORF">I6U50_05475</name>
</gene>
<dbReference type="PANTHER" id="PTHR38342:SF2">
    <property type="entry name" value="INNER MEMBRANE OR EXPORTED"/>
    <property type="match status" value="1"/>
</dbReference>
<dbReference type="InterPro" id="IPR035923">
    <property type="entry name" value="TT1751-like_sf"/>
</dbReference>
<protein>
    <submittedName>
        <fullName evidence="2">DUF302 domain-containing protein</fullName>
    </submittedName>
</protein>
<reference evidence="2 3" key="1">
    <citation type="submission" date="2020-12" db="EMBL/GenBank/DDBJ databases">
        <title>Salegentibacter orientalis sp. nov., isolated from costal sediment.</title>
        <authorList>
            <person name="Lian F.-B."/>
        </authorList>
    </citation>
    <scope>NUCLEOTIDE SEQUENCE [LARGE SCALE GENOMIC DNA]</scope>
    <source>
        <strain evidence="2 3">F60176</strain>
    </source>
</reference>
<dbReference type="PANTHER" id="PTHR38342">
    <property type="entry name" value="SLR5037 PROTEIN"/>
    <property type="match status" value="1"/>
</dbReference>
<accession>A0ABS0TEM4</accession>